<accession>A0ABU8NFJ4</accession>
<dbReference type="RefSeq" id="WP_288879975.1">
    <property type="nucleotide sequence ID" value="NZ_CBFGNQ010000004.1"/>
</dbReference>
<dbReference type="Gene3D" id="3.10.450.50">
    <property type="match status" value="1"/>
</dbReference>
<keyword evidence="2" id="KW-1185">Reference proteome</keyword>
<evidence type="ECO:0008006" key="3">
    <source>
        <dbReference type="Google" id="ProtNLM"/>
    </source>
</evidence>
<reference evidence="1 2" key="1">
    <citation type="submission" date="2024-03" db="EMBL/GenBank/DDBJ databases">
        <title>Sequence of Lycoming College Course Isolates.</title>
        <authorList>
            <person name="Plotts O."/>
            <person name="Newman J."/>
        </authorList>
    </citation>
    <scope>NUCLEOTIDE SEQUENCE [LARGE SCALE GENOMIC DNA]</scope>
    <source>
        <strain evidence="1 2">CJB-3</strain>
    </source>
</reference>
<gene>
    <name evidence="1" type="ORF">WAE58_01235</name>
</gene>
<protein>
    <recommendedName>
        <fullName evidence="3">Lumazine-binding protein</fullName>
    </recommendedName>
</protein>
<name>A0ABU8NFJ4_9SPHI</name>
<organism evidence="1 2">
    <name type="scientific">Pedobacter panaciterrae</name>
    <dbReference type="NCBI Taxonomy" id="363849"/>
    <lineage>
        <taxon>Bacteria</taxon>
        <taxon>Pseudomonadati</taxon>
        <taxon>Bacteroidota</taxon>
        <taxon>Sphingobacteriia</taxon>
        <taxon>Sphingobacteriales</taxon>
        <taxon>Sphingobacteriaceae</taxon>
        <taxon>Pedobacter</taxon>
    </lineage>
</organism>
<proteinExistence type="predicted"/>
<dbReference type="EMBL" id="JBBEUB010000001">
    <property type="protein sequence ID" value="MEJ2901025.1"/>
    <property type="molecule type" value="Genomic_DNA"/>
</dbReference>
<comment type="caution">
    <text evidence="1">The sequence shown here is derived from an EMBL/GenBank/DDBJ whole genome shotgun (WGS) entry which is preliminary data.</text>
</comment>
<evidence type="ECO:0000313" key="1">
    <source>
        <dbReference type="EMBL" id="MEJ2901025.1"/>
    </source>
</evidence>
<dbReference type="Proteomes" id="UP001378956">
    <property type="component" value="Unassembled WGS sequence"/>
</dbReference>
<evidence type="ECO:0000313" key="2">
    <source>
        <dbReference type="Proteomes" id="UP001378956"/>
    </source>
</evidence>
<sequence>MVIIYRTNINSRSQFLAVTRLLSNLFQDLCINIDLEDSEKVLRLEGKEIVSDKVIYLSLLKVEGEWKIISKVFNLYWP</sequence>